<dbReference type="KEGG" id="cdet:87942393"/>
<reference evidence="2" key="1">
    <citation type="journal article" date="2023" name="bioRxiv">
        <title>Complete genome of the Medicago anthracnose fungus, Colletotrichum destructivum, reveals a mini-chromosome-like region within a core chromosome.</title>
        <authorList>
            <person name="Lapalu N."/>
            <person name="Simon A."/>
            <person name="Lu A."/>
            <person name="Plaumann P.-L."/>
            <person name="Amselem J."/>
            <person name="Pigne S."/>
            <person name="Auger A."/>
            <person name="Koch C."/>
            <person name="Dallery J.-F."/>
            <person name="O'Connell R.J."/>
        </authorList>
    </citation>
    <scope>NUCLEOTIDE SEQUENCE [LARGE SCALE GENOMIC DNA]</scope>
    <source>
        <strain evidence="2">CBS 520.97</strain>
    </source>
</reference>
<proteinExistence type="predicted"/>
<dbReference type="AlphaFoldDB" id="A0AAX4ICY9"/>
<evidence type="ECO:0000313" key="2">
    <source>
        <dbReference type="Proteomes" id="UP001322277"/>
    </source>
</evidence>
<sequence length="50" mass="5285">MCQCVWVTLSFSPRPEGACHGCALQGPELCRPGDKKQNTSVVDSGVSCDS</sequence>
<dbReference type="EMBL" id="CP137307">
    <property type="protein sequence ID" value="WQF80876.1"/>
    <property type="molecule type" value="Genomic_DNA"/>
</dbReference>
<protein>
    <submittedName>
        <fullName evidence="1">Uncharacterized protein</fullName>
    </submittedName>
</protein>
<gene>
    <name evidence="1" type="ORF">CDEST_05890</name>
</gene>
<dbReference type="RefSeq" id="XP_062778100.1">
    <property type="nucleotide sequence ID" value="XM_062922049.1"/>
</dbReference>
<evidence type="ECO:0000313" key="1">
    <source>
        <dbReference type="EMBL" id="WQF80876.1"/>
    </source>
</evidence>
<dbReference type="GeneID" id="87942393"/>
<keyword evidence="2" id="KW-1185">Reference proteome</keyword>
<name>A0AAX4ICY9_9PEZI</name>
<organism evidence="1 2">
    <name type="scientific">Colletotrichum destructivum</name>
    <dbReference type="NCBI Taxonomy" id="34406"/>
    <lineage>
        <taxon>Eukaryota</taxon>
        <taxon>Fungi</taxon>
        <taxon>Dikarya</taxon>
        <taxon>Ascomycota</taxon>
        <taxon>Pezizomycotina</taxon>
        <taxon>Sordariomycetes</taxon>
        <taxon>Hypocreomycetidae</taxon>
        <taxon>Glomerellales</taxon>
        <taxon>Glomerellaceae</taxon>
        <taxon>Colletotrichum</taxon>
        <taxon>Colletotrichum destructivum species complex</taxon>
    </lineage>
</organism>
<accession>A0AAX4ICY9</accession>
<dbReference type="Proteomes" id="UP001322277">
    <property type="component" value="Chromosome 3"/>
</dbReference>